<dbReference type="AlphaFoldDB" id="A0A0C1QJI6"/>
<name>A0A0C1QJI6_9RICK</name>
<evidence type="ECO:0000313" key="2">
    <source>
        <dbReference type="Proteomes" id="UP000031258"/>
    </source>
</evidence>
<organism evidence="1 2">
    <name type="scientific">Candidatus Jidaibacter acanthamoebae</name>
    <dbReference type="NCBI Taxonomy" id="86105"/>
    <lineage>
        <taxon>Bacteria</taxon>
        <taxon>Pseudomonadati</taxon>
        <taxon>Pseudomonadota</taxon>
        <taxon>Alphaproteobacteria</taxon>
        <taxon>Rickettsiales</taxon>
        <taxon>Candidatus Midichloriaceae</taxon>
        <taxon>Candidatus Jidaibacter</taxon>
    </lineage>
</organism>
<sequence length="412" mass="48094">MIISSKLLYIFVMLKHNKNINYAITMRDYKPGYSASKVNYSYRFTNTASDVFRIVDNLENDMRDSKKESITPAIKQFLFKNLTEIINSSRAGDRHNFKISLDTCLGRSDIRDSVKLIILHKLYIFLKQKNNIFARNVDQYYENLVSKKIEIYTRRESEHDIIELNIFLPLVRTLKKVLNQAELSAPTTEYLNKICKEILCMRTTAGINSNYCNSQCADYLLDIFQLNPSLYEKRANAIEIISKLFERELLLNFQQKLSCIYTLSGSLIVYLGILNVKTDTGIYEEVHLCSRAIISYLYNNDRYKCVGSKGDFLSPADAVIRLRKLCNDKPLLSYDDSLHKILDKIHSFFKSQGHTSIFDLTRRVVAKAEELYNSNNDTYKERYSNNDSLPFSYTQQITAQRENRTQDSRRYY</sequence>
<dbReference type="Proteomes" id="UP000031258">
    <property type="component" value="Unassembled WGS sequence"/>
</dbReference>
<reference evidence="1 2" key="1">
    <citation type="submission" date="2014-11" db="EMBL/GenBank/DDBJ databases">
        <title>A Rickettsiales Symbiont of Amoebae With Ancient Features.</title>
        <authorList>
            <person name="Schulz F."/>
            <person name="Martijn J."/>
            <person name="Wascher F."/>
            <person name="Kostanjsek R."/>
            <person name="Ettema T.J."/>
            <person name="Horn M."/>
        </authorList>
    </citation>
    <scope>NUCLEOTIDE SEQUENCE [LARGE SCALE GENOMIC DNA]</scope>
    <source>
        <strain evidence="1 2">UWC36</strain>
    </source>
</reference>
<proteinExistence type="predicted"/>
<comment type="caution">
    <text evidence="1">The sequence shown here is derived from an EMBL/GenBank/DDBJ whole genome shotgun (WGS) entry which is preliminary data.</text>
</comment>
<protein>
    <submittedName>
        <fullName evidence="1">Uncharacterized protein</fullName>
    </submittedName>
</protein>
<accession>A0A0C1QJI6</accession>
<dbReference type="EMBL" id="JSWE01000091">
    <property type="protein sequence ID" value="KIE05684.1"/>
    <property type="molecule type" value="Genomic_DNA"/>
</dbReference>
<gene>
    <name evidence="1" type="ORF">NF27_DO00060</name>
</gene>
<keyword evidence="2" id="KW-1185">Reference proteome</keyword>
<evidence type="ECO:0000313" key="1">
    <source>
        <dbReference type="EMBL" id="KIE05684.1"/>
    </source>
</evidence>